<proteinExistence type="predicted"/>
<feature type="region of interest" description="Disordered" evidence="1">
    <location>
        <begin position="1"/>
        <end position="26"/>
    </location>
</feature>
<comment type="caution">
    <text evidence="2">The sequence shown here is derived from an EMBL/GenBank/DDBJ whole genome shotgun (WGS) entry which is preliminary data.</text>
</comment>
<feature type="compositionally biased region" description="Acidic residues" evidence="1">
    <location>
        <begin position="134"/>
        <end position="144"/>
    </location>
</feature>
<dbReference type="RefSeq" id="WP_110106199.1">
    <property type="nucleotide sequence ID" value="NZ_JACBZZ010000001.1"/>
</dbReference>
<organism evidence="2 3">
    <name type="scientific">Arthrobacter psychrochitiniphilus</name>
    <dbReference type="NCBI Taxonomy" id="291045"/>
    <lineage>
        <taxon>Bacteria</taxon>
        <taxon>Bacillati</taxon>
        <taxon>Actinomycetota</taxon>
        <taxon>Actinomycetes</taxon>
        <taxon>Micrococcales</taxon>
        <taxon>Micrococcaceae</taxon>
        <taxon>Arthrobacter</taxon>
    </lineage>
</organism>
<feature type="compositionally biased region" description="Polar residues" evidence="1">
    <location>
        <begin position="118"/>
        <end position="127"/>
    </location>
</feature>
<evidence type="ECO:0000256" key="1">
    <source>
        <dbReference type="SAM" id="MobiDB-lite"/>
    </source>
</evidence>
<accession>A0A2V3DST3</accession>
<keyword evidence="3" id="KW-1185">Reference proteome</keyword>
<dbReference type="EMBL" id="QHLZ01000005">
    <property type="protein sequence ID" value="PXA65588.1"/>
    <property type="molecule type" value="Genomic_DNA"/>
</dbReference>
<dbReference type="InterPro" id="IPR021449">
    <property type="entry name" value="DUF3099"/>
</dbReference>
<dbReference type="AlphaFoldDB" id="A0A2V3DST3"/>
<sequence>MKEQSATPKFGARRRSKSRRGEPSTPVQAITNAAIAHSEDMRHRMIQYSLTMGIRMVCLVLIFVFDGWFKIVPIVGAVVLPWVAVMLANGGADTVHQETVELLDEAPLYAVTDAEFTTDGTDSSSEGILQGEIVPDDADTDVTEPDATGPDETGSDEMGGQGP</sequence>
<protein>
    <submittedName>
        <fullName evidence="2">DUF3099 domain-containing protein</fullName>
    </submittedName>
</protein>
<evidence type="ECO:0000313" key="3">
    <source>
        <dbReference type="Proteomes" id="UP000246303"/>
    </source>
</evidence>
<reference evidence="2 3" key="1">
    <citation type="submission" date="2018-05" db="EMBL/GenBank/DDBJ databases">
        <title>Genetic diversity of glacier-inhabiting Cryobacterium bacteria in China and description of Cryobacterium mengkeensis sp. nov. and Arthrobacter glacialis sp. nov.</title>
        <authorList>
            <person name="Liu Q."/>
            <person name="Xin Y.-H."/>
        </authorList>
    </citation>
    <scope>NUCLEOTIDE SEQUENCE [LARGE SCALE GENOMIC DNA]</scope>
    <source>
        <strain evidence="2 3">GP3</strain>
    </source>
</reference>
<feature type="region of interest" description="Disordered" evidence="1">
    <location>
        <begin position="116"/>
        <end position="163"/>
    </location>
</feature>
<gene>
    <name evidence="2" type="ORF">CVS29_10225</name>
</gene>
<evidence type="ECO:0000313" key="2">
    <source>
        <dbReference type="EMBL" id="PXA65588.1"/>
    </source>
</evidence>
<name>A0A2V3DST3_9MICC</name>
<dbReference type="OrthoDB" id="4229919at2"/>
<dbReference type="Proteomes" id="UP000246303">
    <property type="component" value="Unassembled WGS sequence"/>
</dbReference>
<dbReference type="Pfam" id="PF11298">
    <property type="entry name" value="DUF3099"/>
    <property type="match status" value="1"/>
</dbReference>